<sequence>MGSALKGLEVITKIIPHMHHDVHQLTRVFFRDYVPTESESPQDTMTLIVSSTYIENSTEEFKYQRIEADWVFGPLGKAESCHLISREYCHRYPSYGKYDKDPSNRLALSRDLHGFYDGLNTRIPVMNITVSSI</sequence>
<accession>A0A507CVS9</accession>
<evidence type="ECO:0000313" key="2">
    <source>
        <dbReference type="Proteomes" id="UP000320475"/>
    </source>
</evidence>
<dbReference type="EMBL" id="QEAM01000231">
    <property type="protein sequence ID" value="TPX43263.1"/>
    <property type="molecule type" value="Genomic_DNA"/>
</dbReference>
<comment type="caution">
    <text evidence="1">The sequence shown here is derived from an EMBL/GenBank/DDBJ whole genome shotgun (WGS) entry which is preliminary data.</text>
</comment>
<reference evidence="1 2" key="1">
    <citation type="journal article" date="2019" name="Sci. Rep.">
        <title>Comparative genomics of chytrid fungi reveal insights into the obligate biotrophic and pathogenic lifestyle of Synchytrium endobioticum.</title>
        <authorList>
            <person name="van de Vossenberg B.T.L.H."/>
            <person name="Warris S."/>
            <person name="Nguyen H.D.T."/>
            <person name="van Gent-Pelzer M.P.E."/>
            <person name="Joly D.L."/>
            <person name="van de Geest H.C."/>
            <person name="Bonants P.J.M."/>
            <person name="Smith D.S."/>
            <person name="Levesque C.A."/>
            <person name="van der Lee T.A.J."/>
        </authorList>
    </citation>
    <scope>NUCLEOTIDE SEQUENCE [LARGE SCALE GENOMIC DNA]</scope>
    <source>
        <strain evidence="1 2">LEV6574</strain>
    </source>
</reference>
<dbReference type="OrthoDB" id="2130525at2759"/>
<evidence type="ECO:0000313" key="1">
    <source>
        <dbReference type="EMBL" id="TPX43263.1"/>
    </source>
</evidence>
<gene>
    <name evidence="1" type="ORF">SeLEV6574_g05165</name>
</gene>
<dbReference type="Proteomes" id="UP000320475">
    <property type="component" value="Unassembled WGS sequence"/>
</dbReference>
<organism evidence="1 2">
    <name type="scientific">Synchytrium endobioticum</name>
    <dbReference type="NCBI Taxonomy" id="286115"/>
    <lineage>
        <taxon>Eukaryota</taxon>
        <taxon>Fungi</taxon>
        <taxon>Fungi incertae sedis</taxon>
        <taxon>Chytridiomycota</taxon>
        <taxon>Chytridiomycota incertae sedis</taxon>
        <taxon>Chytridiomycetes</taxon>
        <taxon>Synchytriales</taxon>
        <taxon>Synchytriaceae</taxon>
        <taxon>Synchytrium</taxon>
    </lineage>
</organism>
<dbReference type="AlphaFoldDB" id="A0A507CVS9"/>
<protein>
    <submittedName>
        <fullName evidence="1">Uncharacterized protein</fullName>
    </submittedName>
</protein>
<proteinExistence type="predicted"/>
<name>A0A507CVS9_9FUNG</name>